<dbReference type="GO" id="GO:0000976">
    <property type="term" value="F:transcription cis-regulatory region binding"/>
    <property type="evidence" value="ECO:0007669"/>
    <property type="project" value="TreeGrafter"/>
</dbReference>
<dbReference type="GO" id="GO:0005634">
    <property type="term" value="C:nucleus"/>
    <property type="evidence" value="ECO:0007669"/>
    <property type="project" value="UniProtKB-SubCell"/>
</dbReference>
<dbReference type="Gene3D" id="4.10.240.10">
    <property type="entry name" value="Zn(2)-C6 fungal-type DNA-binding domain"/>
    <property type="match status" value="1"/>
</dbReference>
<evidence type="ECO:0000256" key="3">
    <source>
        <dbReference type="ARBA" id="ARBA00023125"/>
    </source>
</evidence>
<reference evidence="8" key="2">
    <citation type="submission" date="2023-06" db="EMBL/GenBank/DDBJ databases">
        <authorList>
            <consortium name="Lawrence Berkeley National Laboratory"/>
            <person name="Haridas S."/>
            <person name="Hensen N."/>
            <person name="Bonometti L."/>
            <person name="Westerberg I."/>
            <person name="Brannstrom I.O."/>
            <person name="Guillou S."/>
            <person name="Cros-Aarteil S."/>
            <person name="Calhoun S."/>
            <person name="Kuo A."/>
            <person name="Mondo S."/>
            <person name="Pangilinan J."/>
            <person name="Riley R."/>
            <person name="Labutti K."/>
            <person name="Andreopoulos B."/>
            <person name="Lipzen A."/>
            <person name="Chen C."/>
            <person name="Yanf M."/>
            <person name="Daum C."/>
            <person name="Ng V."/>
            <person name="Clum A."/>
            <person name="Steindorff A."/>
            <person name="Ohm R."/>
            <person name="Martin F."/>
            <person name="Silar P."/>
            <person name="Natvig D."/>
            <person name="Lalanne C."/>
            <person name="Gautier V."/>
            <person name="Ament-Velasquez S.L."/>
            <person name="Kruys A."/>
            <person name="Hutchinson M.I."/>
            <person name="Powell A.J."/>
            <person name="Barry K."/>
            <person name="Miller A.N."/>
            <person name="Grigoriev I.V."/>
            <person name="Debuchy R."/>
            <person name="Gladieux P."/>
            <person name="Thoren M.H."/>
            <person name="Johannesson H."/>
        </authorList>
    </citation>
    <scope>NUCLEOTIDE SEQUENCE</scope>
    <source>
        <strain evidence="8">CBS 955.72</strain>
    </source>
</reference>
<dbReference type="PROSITE" id="PS50048">
    <property type="entry name" value="ZN2_CY6_FUNGAL_2"/>
    <property type="match status" value="1"/>
</dbReference>
<sequence length="741" mass="81261">MEAKDTQQAAARPRITNACEACRSAKVKCQASNQLGICKRCLDSKRECIFKTGPRTRRPRQSKRPDSTTPINPLPPPAGPSKTFTIDIPMPVDDDVADSFEGLRLNHESFINGLVPGVEEADEECDYEDYGYDMAGSPWLATSGPVPRTSSNAGSVISHASSLPLGASALSTPPSSVAAARASHGTGTAKSRTTQASLGLRPQFNLDSASALLATFREVMVAHFPCIVLDDDETSTVASMAKDRPFVLLAILATASSSRTLQGHSLYDEEFRKILGLKFVAGGERSLELLQGLVIYVAWYPFHLRPKSKQAFQYIRMAAEILDDFDLDQDFGTEGQDETPTPERFDQIRTYLATYYLGSHFATSWNRTPALSYSDYTAKCCDILQTHSNLKGDSVLVWKVRLQRLVEETHETRKIRKGHSQTEYQTELILKGIESQCTEWESKMAPQIANSPAVRVAVLFTHIFIIGAPLLKLPSTRPTNADPSTFRPSPQRLLPVVPWLHALFDYCLALSSTEINAFVGTDWGSMILAVILGYRMSFPLPACPEWDDREARRQVRFDKYIDRLCRLGDDSDGEDIRANLTPASSQKSMDILSASKVVLGVVRTKYRRRVAKLEQPPPPPPQAQLPTQPQQLGMAQAAWAMPPHSGLDMSREPGPGCPMLDGSLETYYPYWDETFAANHLGGPPISEQGGAAAGVGKGVGAASTGVEGDAGAQQEPPVVFNDLWATMTMGWTQDDINFEGL</sequence>
<evidence type="ECO:0000256" key="4">
    <source>
        <dbReference type="ARBA" id="ARBA00023163"/>
    </source>
</evidence>
<dbReference type="CDD" id="cd12148">
    <property type="entry name" value="fungal_TF_MHR"/>
    <property type="match status" value="1"/>
</dbReference>
<dbReference type="PANTHER" id="PTHR31845:SF39">
    <property type="entry name" value="TRANSCRIPTION FACTOR PBCR-RELATED"/>
    <property type="match status" value="1"/>
</dbReference>
<evidence type="ECO:0000256" key="1">
    <source>
        <dbReference type="ARBA" id="ARBA00004123"/>
    </source>
</evidence>
<keyword evidence="9" id="KW-1185">Reference proteome</keyword>
<keyword evidence="4" id="KW-0804">Transcription</keyword>
<dbReference type="PROSITE" id="PS00463">
    <property type="entry name" value="ZN2_CY6_FUNGAL_1"/>
    <property type="match status" value="1"/>
</dbReference>
<keyword evidence="3" id="KW-0238">DNA-binding</keyword>
<accession>A0AAJ0HUS9</accession>
<dbReference type="SUPFAM" id="SSF57701">
    <property type="entry name" value="Zn2/Cys6 DNA-binding domain"/>
    <property type="match status" value="1"/>
</dbReference>
<evidence type="ECO:0000256" key="2">
    <source>
        <dbReference type="ARBA" id="ARBA00023015"/>
    </source>
</evidence>
<name>A0AAJ0HUS9_9PEZI</name>
<feature type="region of interest" description="Disordered" evidence="6">
    <location>
        <begin position="52"/>
        <end position="81"/>
    </location>
</feature>
<dbReference type="InterPro" id="IPR001138">
    <property type="entry name" value="Zn2Cys6_DnaBD"/>
</dbReference>
<evidence type="ECO:0000259" key="7">
    <source>
        <dbReference type="PROSITE" id="PS50048"/>
    </source>
</evidence>
<evidence type="ECO:0000313" key="8">
    <source>
        <dbReference type="EMBL" id="KAK3363295.1"/>
    </source>
</evidence>
<dbReference type="GO" id="GO:0000981">
    <property type="term" value="F:DNA-binding transcription factor activity, RNA polymerase II-specific"/>
    <property type="evidence" value="ECO:0007669"/>
    <property type="project" value="InterPro"/>
</dbReference>
<dbReference type="AlphaFoldDB" id="A0AAJ0HUS9"/>
<organism evidence="8 9">
    <name type="scientific">Lasiosphaeria hispida</name>
    <dbReference type="NCBI Taxonomy" id="260671"/>
    <lineage>
        <taxon>Eukaryota</taxon>
        <taxon>Fungi</taxon>
        <taxon>Dikarya</taxon>
        <taxon>Ascomycota</taxon>
        <taxon>Pezizomycotina</taxon>
        <taxon>Sordariomycetes</taxon>
        <taxon>Sordariomycetidae</taxon>
        <taxon>Sordariales</taxon>
        <taxon>Lasiosphaeriaceae</taxon>
        <taxon>Lasiosphaeria</taxon>
    </lineage>
</organism>
<comment type="caution">
    <text evidence="8">The sequence shown here is derived from an EMBL/GenBank/DDBJ whole genome shotgun (WGS) entry which is preliminary data.</text>
</comment>
<keyword evidence="2" id="KW-0805">Transcription regulation</keyword>
<dbReference type="Proteomes" id="UP001275084">
    <property type="component" value="Unassembled WGS sequence"/>
</dbReference>
<evidence type="ECO:0000313" key="9">
    <source>
        <dbReference type="Proteomes" id="UP001275084"/>
    </source>
</evidence>
<dbReference type="InterPro" id="IPR051089">
    <property type="entry name" value="prtT"/>
</dbReference>
<protein>
    <recommendedName>
        <fullName evidence="7">Zn(2)-C6 fungal-type domain-containing protein</fullName>
    </recommendedName>
</protein>
<dbReference type="CDD" id="cd00067">
    <property type="entry name" value="GAL4"/>
    <property type="match status" value="1"/>
</dbReference>
<keyword evidence="5" id="KW-0539">Nucleus</keyword>
<dbReference type="SMART" id="SM00066">
    <property type="entry name" value="GAL4"/>
    <property type="match status" value="1"/>
</dbReference>
<evidence type="ECO:0000256" key="5">
    <source>
        <dbReference type="ARBA" id="ARBA00023242"/>
    </source>
</evidence>
<proteinExistence type="predicted"/>
<feature type="domain" description="Zn(2)-C6 fungal-type" evidence="7">
    <location>
        <begin position="18"/>
        <end position="50"/>
    </location>
</feature>
<dbReference type="InterPro" id="IPR036864">
    <property type="entry name" value="Zn2-C6_fun-type_DNA-bd_sf"/>
</dbReference>
<dbReference type="PANTHER" id="PTHR31845">
    <property type="entry name" value="FINGER DOMAIN PROTEIN, PUTATIVE-RELATED"/>
    <property type="match status" value="1"/>
</dbReference>
<reference evidence="8" key="1">
    <citation type="journal article" date="2023" name="Mol. Phylogenet. Evol.">
        <title>Genome-scale phylogeny and comparative genomics of the fungal order Sordariales.</title>
        <authorList>
            <person name="Hensen N."/>
            <person name="Bonometti L."/>
            <person name="Westerberg I."/>
            <person name="Brannstrom I.O."/>
            <person name="Guillou S."/>
            <person name="Cros-Aarteil S."/>
            <person name="Calhoun S."/>
            <person name="Haridas S."/>
            <person name="Kuo A."/>
            <person name="Mondo S."/>
            <person name="Pangilinan J."/>
            <person name="Riley R."/>
            <person name="LaButti K."/>
            <person name="Andreopoulos B."/>
            <person name="Lipzen A."/>
            <person name="Chen C."/>
            <person name="Yan M."/>
            <person name="Daum C."/>
            <person name="Ng V."/>
            <person name="Clum A."/>
            <person name="Steindorff A."/>
            <person name="Ohm R.A."/>
            <person name="Martin F."/>
            <person name="Silar P."/>
            <person name="Natvig D.O."/>
            <person name="Lalanne C."/>
            <person name="Gautier V."/>
            <person name="Ament-Velasquez S.L."/>
            <person name="Kruys A."/>
            <person name="Hutchinson M.I."/>
            <person name="Powell A.J."/>
            <person name="Barry K."/>
            <person name="Miller A.N."/>
            <person name="Grigoriev I.V."/>
            <person name="Debuchy R."/>
            <person name="Gladieux P."/>
            <person name="Hiltunen Thoren M."/>
            <person name="Johannesson H."/>
        </authorList>
    </citation>
    <scope>NUCLEOTIDE SEQUENCE</scope>
    <source>
        <strain evidence="8">CBS 955.72</strain>
    </source>
</reference>
<comment type="subcellular location">
    <subcellularLocation>
        <location evidence="1">Nucleus</location>
    </subcellularLocation>
</comment>
<evidence type="ECO:0000256" key="6">
    <source>
        <dbReference type="SAM" id="MobiDB-lite"/>
    </source>
</evidence>
<gene>
    <name evidence="8" type="ORF">B0T25DRAFT_587272</name>
</gene>
<dbReference type="EMBL" id="JAUIQD010000001">
    <property type="protein sequence ID" value="KAK3363295.1"/>
    <property type="molecule type" value="Genomic_DNA"/>
</dbReference>
<dbReference type="GO" id="GO:0008270">
    <property type="term" value="F:zinc ion binding"/>
    <property type="evidence" value="ECO:0007669"/>
    <property type="project" value="InterPro"/>
</dbReference>